<evidence type="ECO:0000256" key="1">
    <source>
        <dbReference type="ARBA" id="ARBA00022734"/>
    </source>
</evidence>
<dbReference type="Gene3D" id="2.60.120.200">
    <property type="match status" value="1"/>
</dbReference>
<evidence type="ECO:0000313" key="4">
    <source>
        <dbReference type="Proteomes" id="UP000515159"/>
    </source>
</evidence>
<dbReference type="RefSeq" id="XP_033785811.1">
    <property type="nucleotide sequence ID" value="XM_033929920.1"/>
</dbReference>
<feature type="domain" description="Galectin" evidence="3">
    <location>
        <begin position="3"/>
        <end position="133"/>
    </location>
</feature>
<evidence type="ECO:0000313" key="5">
    <source>
        <dbReference type="RefSeq" id="XP_033785811.1"/>
    </source>
</evidence>
<keyword evidence="4" id="KW-1185">Reference proteome</keyword>
<evidence type="ECO:0000256" key="2">
    <source>
        <dbReference type="RuleBase" id="RU102079"/>
    </source>
</evidence>
<dbReference type="FunCoup" id="A0A6P8QGA2">
    <property type="interactions" value="145"/>
</dbReference>
<dbReference type="CDD" id="cd00070">
    <property type="entry name" value="GLECT"/>
    <property type="match status" value="1"/>
</dbReference>
<sequence length="133" mass="14695">MAGLLVSHLNIKPGQCIGIKGIVPQDCKSFVINIGKDCSNLMLHLNARFDHEGDVNTIVCNSTVAEVWGEEQRETTFPFHQGDGAEICFSFDKSEVTVKLPGGHEFKFPNRQSLDEVNYIAVNGFHAKGLNFD</sequence>
<organism evidence="4 5">
    <name type="scientific">Geotrypetes seraphini</name>
    <name type="common">Gaboon caecilian</name>
    <name type="synonym">Caecilia seraphini</name>
    <dbReference type="NCBI Taxonomy" id="260995"/>
    <lineage>
        <taxon>Eukaryota</taxon>
        <taxon>Metazoa</taxon>
        <taxon>Chordata</taxon>
        <taxon>Craniata</taxon>
        <taxon>Vertebrata</taxon>
        <taxon>Euteleostomi</taxon>
        <taxon>Amphibia</taxon>
        <taxon>Gymnophiona</taxon>
        <taxon>Geotrypetes</taxon>
    </lineage>
</organism>
<dbReference type="InterPro" id="IPR044156">
    <property type="entry name" value="Galectin-like"/>
</dbReference>
<dbReference type="Proteomes" id="UP000515159">
    <property type="component" value="Chromosome 2"/>
</dbReference>
<dbReference type="GeneID" id="117353700"/>
<dbReference type="OrthoDB" id="8443340at2759"/>
<dbReference type="AlphaFoldDB" id="A0A6P8QGA2"/>
<name>A0A6P8QGA2_GEOSA</name>
<dbReference type="SMART" id="SM00276">
    <property type="entry name" value="GLECT"/>
    <property type="match status" value="1"/>
</dbReference>
<dbReference type="PANTHER" id="PTHR11346">
    <property type="entry name" value="GALECTIN"/>
    <property type="match status" value="1"/>
</dbReference>
<dbReference type="InParanoid" id="A0A6P8QGA2"/>
<dbReference type="SUPFAM" id="SSF49899">
    <property type="entry name" value="Concanavalin A-like lectins/glucanases"/>
    <property type="match status" value="1"/>
</dbReference>
<dbReference type="Pfam" id="PF00337">
    <property type="entry name" value="Gal-bind_lectin"/>
    <property type="match status" value="1"/>
</dbReference>
<dbReference type="InterPro" id="IPR001079">
    <property type="entry name" value="Galectin_CRD"/>
</dbReference>
<dbReference type="GO" id="GO:0030395">
    <property type="term" value="F:lactose binding"/>
    <property type="evidence" value="ECO:0007669"/>
    <property type="project" value="TreeGrafter"/>
</dbReference>
<dbReference type="PANTHER" id="PTHR11346:SF97">
    <property type="entry name" value="GALECTIN-1"/>
    <property type="match status" value="1"/>
</dbReference>
<keyword evidence="1 2" id="KW-0430">Lectin</keyword>
<dbReference type="CTD" id="3956"/>
<evidence type="ECO:0000259" key="3">
    <source>
        <dbReference type="PROSITE" id="PS51304"/>
    </source>
</evidence>
<dbReference type="FunFam" id="2.60.120.200:FF:000021">
    <property type="entry name" value="Galectin"/>
    <property type="match status" value="1"/>
</dbReference>
<dbReference type="KEGG" id="gsh:117353700"/>
<accession>A0A6P8QGA2</accession>
<proteinExistence type="predicted"/>
<protein>
    <recommendedName>
        <fullName evidence="2">Galectin</fullName>
    </recommendedName>
</protein>
<reference evidence="5" key="1">
    <citation type="submission" date="2025-08" db="UniProtKB">
        <authorList>
            <consortium name="RefSeq"/>
        </authorList>
    </citation>
    <scope>IDENTIFICATION</scope>
</reference>
<dbReference type="GO" id="GO:0043236">
    <property type="term" value="F:laminin binding"/>
    <property type="evidence" value="ECO:0007669"/>
    <property type="project" value="TreeGrafter"/>
</dbReference>
<dbReference type="SMART" id="SM00908">
    <property type="entry name" value="Gal-bind_lectin"/>
    <property type="match status" value="1"/>
</dbReference>
<dbReference type="InterPro" id="IPR013320">
    <property type="entry name" value="ConA-like_dom_sf"/>
</dbReference>
<gene>
    <name evidence="5" type="primary">LGALS1</name>
</gene>
<dbReference type="GO" id="GO:0005615">
    <property type="term" value="C:extracellular space"/>
    <property type="evidence" value="ECO:0007669"/>
    <property type="project" value="TreeGrafter"/>
</dbReference>
<dbReference type="PROSITE" id="PS51304">
    <property type="entry name" value="GALECTIN"/>
    <property type="match status" value="1"/>
</dbReference>